<dbReference type="HOGENOM" id="CLU_1101850_0_0_6"/>
<accession>H8GJS4</accession>
<feature type="transmembrane region" description="Helical" evidence="2">
    <location>
        <begin position="39"/>
        <end position="60"/>
    </location>
</feature>
<feature type="compositionally biased region" description="Low complexity" evidence="1">
    <location>
        <begin position="101"/>
        <end position="113"/>
    </location>
</feature>
<evidence type="ECO:0000259" key="3">
    <source>
        <dbReference type="Pfam" id="PF16537"/>
    </source>
</evidence>
<evidence type="ECO:0000313" key="4">
    <source>
        <dbReference type="EMBL" id="EIC31603.1"/>
    </source>
</evidence>
<sequence length="287" mass="30817">MSYILNALRKSERERQANRPETLTEQVLTPPALKSRKTAMVIGALLAVNLLALLLLVWYLKKTDDTPVAGRQAGALALQQKAARKPQPGAVKPADADAPSEKAPAAAAPAPQMINPPAPTAAASATKSPSIEELAAASRAAEEKGPKQAMSGKPERDDQTAPSTAATGAREQVRKERQTKRAQPVLAAESPSDSESDTEKGKSDASPPGRQAIPLFKDLPYNFRNSVPKMAINVFMYADNPADRFVILNMTKYKAGQTTKDAVEIREIRPDGIIASYGGKVFRIERP</sequence>
<name>H8GJS4_METAL</name>
<dbReference type="Proteomes" id="UP000005090">
    <property type="component" value="Chromosome"/>
</dbReference>
<dbReference type="GO" id="GO:0015627">
    <property type="term" value="C:type II protein secretion system complex"/>
    <property type="evidence" value="ECO:0007669"/>
    <property type="project" value="InterPro"/>
</dbReference>
<dbReference type="AlphaFoldDB" id="H8GJS4"/>
<dbReference type="InterPro" id="IPR032389">
    <property type="entry name" value="GspB_C"/>
</dbReference>
<feature type="compositionally biased region" description="Low complexity" evidence="1">
    <location>
        <begin position="79"/>
        <end position="88"/>
    </location>
</feature>
<evidence type="ECO:0000256" key="1">
    <source>
        <dbReference type="SAM" id="MobiDB-lite"/>
    </source>
</evidence>
<feature type="region of interest" description="Disordered" evidence="1">
    <location>
        <begin position="79"/>
        <end position="213"/>
    </location>
</feature>
<proteinExistence type="predicted"/>
<dbReference type="EMBL" id="CM001475">
    <property type="protein sequence ID" value="EIC31603.1"/>
    <property type="molecule type" value="Genomic_DNA"/>
</dbReference>
<reference evidence="4 5" key="1">
    <citation type="journal article" date="2013" name="Genome Announc.">
        <title>Genome Sequence of the Obligate Gammaproteobacterial Methanotroph Methylomicrobium album Strain BG8.</title>
        <authorList>
            <person name="Kits K.D."/>
            <person name="Kalyuzhnaya M.G."/>
            <person name="Klotz M.G."/>
            <person name="Jetten M.S."/>
            <person name="Op den Camp H.J."/>
            <person name="Vuilleumier S."/>
            <person name="Bringel F."/>
            <person name="Dispirito A.A."/>
            <person name="Murrell J.C."/>
            <person name="Bruce D."/>
            <person name="Cheng J.F."/>
            <person name="Copeland A."/>
            <person name="Goodwin L."/>
            <person name="Hauser L."/>
            <person name="Lajus A."/>
            <person name="Land M.L."/>
            <person name="Lapidus A."/>
            <person name="Lucas S."/>
            <person name="Medigue C."/>
            <person name="Pitluck S."/>
            <person name="Woyke T."/>
            <person name="Zeytun A."/>
            <person name="Stein L.Y."/>
        </authorList>
    </citation>
    <scope>NUCLEOTIDE SEQUENCE [LARGE SCALE GENOMIC DNA]</scope>
    <source>
        <strain evidence="4 5">BG8</strain>
    </source>
</reference>
<keyword evidence="2" id="KW-1133">Transmembrane helix</keyword>
<keyword evidence="5" id="KW-1185">Reference proteome</keyword>
<protein>
    <recommendedName>
        <fullName evidence="3">Type II secretion system protein GspB C-terminal domain-containing protein</fullName>
    </recommendedName>
</protein>
<gene>
    <name evidence="4" type="ORF">Metal_3977</name>
</gene>
<feature type="domain" description="Type II secretion system protein GspB C-terminal" evidence="3">
    <location>
        <begin position="227"/>
        <end position="285"/>
    </location>
</feature>
<dbReference type="eggNOG" id="ENOG5033B0D">
    <property type="taxonomic scope" value="Bacteria"/>
</dbReference>
<evidence type="ECO:0000313" key="5">
    <source>
        <dbReference type="Proteomes" id="UP000005090"/>
    </source>
</evidence>
<keyword evidence="2" id="KW-0472">Membrane</keyword>
<feature type="compositionally biased region" description="Low complexity" evidence="1">
    <location>
        <begin position="120"/>
        <end position="139"/>
    </location>
</feature>
<dbReference type="Pfam" id="PF16537">
    <property type="entry name" value="T2SSB"/>
    <property type="match status" value="1"/>
</dbReference>
<dbReference type="RefSeq" id="WP_005375072.1">
    <property type="nucleotide sequence ID" value="NZ_CM001475.1"/>
</dbReference>
<evidence type="ECO:0000256" key="2">
    <source>
        <dbReference type="SAM" id="Phobius"/>
    </source>
</evidence>
<organism evidence="4 5">
    <name type="scientific">Methylomicrobium album BG8</name>
    <dbReference type="NCBI Taxonomy" id="686340"/>
    <lineage>
        <taxon>Bacteria</taxon>
        <taxon>Pseudomonadati</taxon>
        <taxon>Pseudomonadota</taxon>
        <taxon>Gammaproteobacteria</taxon>
        <taxon>Methylococcales</taxon>
        <taxon>Methylococcaceae</taxon>
        <taxon>Methylomicrobium</taxon>
    </lineage>
</organism>
<dbReference type="STRING" id="686340.Metal_3977"/>
<keyword evidence="2" id="KW-0812">Transmembrane</keyword>